<comment type="caution">
    <text evidence="2">The sequence shown here is derived from an EMBL/GenBank/DDBJ whole genome shotgun (WGS) entry which is preliminary data.</text>
</comment>
<organism evidence="2 3">
    <name type="scientific">Argiope bruennichi</name>
    <name type="common">Wasp spider</name>
    <name type="synonym">Aranea bruennichi</name>
    <dbReference type="NCBI Taxonomy" id="94029"/>
    <lineage>
        <taxon>Eukaryota</taxon>
        <taxon>Metazoa</taxon>
        <taxon>Ecdysozoa</taxon>
        <taxon>Arthropoda</taxon>
        <taxon>Chelicerata</taxon>
        <taxon>Arachnida</taxon>
        <taxon>Araneae</taxon>
        <taxon>Araneomorphae</taxon>
        <taxon>Entelegynae</taxon>
        <taxon>Araneoidea</taxon>
        <taxon>Araneidae</taxon>
        <taxon>Argiope</taxon>
    </lineage>
</organism>
<evidence type="ECO:0000313" key="3">
    <source>
        <dbReference type="Proteomes" id="UP000807504"/>
    </source>
</evidence>
<feature type="region of interest" description="Disordered" evidence="1">
    <location>
        <begin position="208"/>
        <end position="320"/>
    </location>
</feature>
<evidence type="ECO:0000256" key="1">
    <source>
        <dbReference type="SAM" id="MobiDB-lite"/>
    </source>
</evidence>
<feature type="compositionally biased region" description="Polar residues" evidence="1">
    <location>
        <begin position="228"/>
        <end position="242"/>
    </location>
</feature>
<feature type="compositionally biased region" description="Basic residues" evidence="1">
    <location>
        <begin position="298"/>
        <end position="320"/>
    </location>
</feature>
<dbReference type="EMBL" id="JABXBU010000003">
    <property type="protein sequence ID" value="KAF8792526.1"/>
    <property type="molecule type" value="Genomic_DNA"/>
</dbReference>
<reference evidence="2" key="2">
    <citation type="submission" date="2020-06" db="EMBL/GenBank/DDBJ databases">
        <authorList>
            <person name="Sheffer M."/>
        </authorList>
    </citation>
    <scope>NUCLEOTIDE SEQUENCE</scope>
</reference>
<evidence type="ECO:0000313" key="2">
    <source>
        <dbReference type="EMBL" id="KAF8792526.1"/>
    </source>
</evidence>
<proteinExistence type="predicted"/>
<feature type="compositionally biased region" description="Pro residues" evidence="1">
    <location>
        <begin position="214"/>
        <end position="224"/>
    </location>
</feature>
<protein>
    <submittedName>
        <fullName evidence="2">Uncharacterized protein</fullName>
    </submittedName>
</protein>
<gene>
    <name evidence="2" type="ORF">HNY73_004110</name>
</gene>
<accession>A0A8T0FNS2</accession>
<dbReference type="Proteomes" id="UP000807504">
    <property type="component" value="Unassembled WGS sequence"/>
</dbReference>
<name>A0A8T0FNS2_ARGBR</name>
<keyword evidence="3" id="KW-1185">Reference proteome</keyword>
<reference evidence="2" key="1">
    <citation type="journal article" date="2020" name="bioRxiv">
        <title>Chromosome-level reference genome of the European wasp spider Argiope bruennichi: a resource for studies on range expansion and evolutionary adaptation.</title>
        <authorList>
            <person name="Sheffer M.M."/>
            <person name="Hoppe A."/>
            <person name="Krehenwinkel H."/>
            <person name="Uhl G."/>
            <person name="Kuss A.W."/>
            <person name="Jensen L."/>
            <person name="Jensen C."/>
            <person name="Gillespie R.G."/>
            <person name="Hoff K.J."/>
            <person name="Prost S."/>
        </authorList>
    </citation>
    <scope>NUCLEOTIDE SEQUENCE</scope>
</reference>
<feature type="region of interest" description="Disordered" evidence="1">
    <location>
        <begin position="172"/>
        <end position="193"/>
    </location>
</feature>
<feature type="region of interest" description="Disordered" evidence="1">
    <location>
        <begin position="27"/>
        <end position="104"/>
    </location>
</feature>
<sequence length="342" mass="37326">MPHPASCQHSSQAPNPLHAFTRLSPGILTKPKIPHASPAPPSIRTSPTFTWHHPLRQHPHQPNTSLPHPPPPAPHQPNHFTLHHRSASISPPRPTLHPCHHPLRQHPHQAPTIHMHHPAPPSISHSTQTTSTCITRSASILTKPNTSHALPAPPASSPSPTLKMITRSAASFTKPNTSHASPAPPASSPSPKTALITRSASILTKPKTLHAGINPPPQPSPPNPKNFTCITRSASILTKPNTSHASPAPPASSPSPTLHMHHRPPASHQAHLSNAYPPPGETYFKPFPRIQPSPAPHHTPKKIKPLHLPRPRKTKISQRVPRHKIKHQVFFKFFTPQKTIFL</sequence>
<dbReference type="AlphaFoldDB" id="A0A8T0FNS2"/>